<dbReference type="PROSITE" id="PS00086">
    <property type="entry name" value="CYTOCHROME_P450"/>
    <property type="match status" value="1"/>
</dbReference>
<organism evidence="10">
    <name type="scientific">Fagus sylvatica</name>
    <name type="common">Beechnut</name>
    <dbReference type="NCBI Taxonomy" id="28930"/>
    <lineage>
        <taxon>Eukaryota</taxon>
        <taxon>Viridiplantae</taxon>
        <taxon>Streptophyta</taxon>
        <taxon>Embryophyta</taxon>
        <taxon>Tracheophyta</taxon>
        <taxon>Spermatophyta</taxon>
        <taxon>Magnoliopsida</taxon>
        <taxon>eudicotyledons</taxon>
        <taxon>Gunneridae</taxon>
        <taxon>Pentapetalae</taxon>
        <taxon>rosids</taxon>
        <taxon>fabids</taxon>
        <taxon>Fagales</taxon>
        <taxon>Fagaceae</taxon>
        <taxon>Fagus</taxon>
    </lineage>
</organism>
<dbReference type="AlphaFoldDB" id="A0A2N9HWI2"/>
<evidence type="ECO:0000256" key="4">
    <source>
        <dbReference type="ARBA" id="ARBA00022723"/>
    </source>
</evidence>
<evidence type="ECO:0000256" key="3">
    <source>
        <dbReference type="ARBA" id="ARBA00022617"/>
    </source>
</evidence>
<dbReference type="PRINTS" id="PR00385">
    <property type="entry name" value="P450"/>
</dbReference>
<dbReference type="FunFam" id="1.10.630.10:FF:000126">
    <property type="entry name" value="Predicted protein"/>
    <property type="match status" value="1"/>
</dbReference>
<dbReference type="GO" id="GO:0004497">
    <property type="term" value="F:monooxygenase activity"/>
    <property type="evidence" value="ECO:0007669"/>
    <property type="project" value="UniProtKB-KW"/>
</dbReference>
<evidence type="ECO:0000256" key="5">
    <source>
        <dbReference type="ARBA" id="ARBA00023002"/>
    </source>
</evidence>
<evidence type="ECO:0000256" key="7">
    <source>
        <dbReference type="ARBA" id="ARBA00023033"/>
    </source>
</evidence>
<dbReference type="SUPFAM" id="SSF48264">
    <property type="entry name" value="Cytochrome P450"/>
    <property type="match status" value="1"/>
</dbReference>
<accession>A0A2N9HWI2</accession>
<evidence type="ECO:0000256" key="9">
    <source>
        <dbReference type="RuleBase" id="RU000461"/>
    </source>
</evidence>
<dbReference type="PANTHER" id="PTHR47950">
    <property type="entry name" value="CYTOCHROME P450, FAMILY 76, SUBFAMILY C, POLYPEPTIDE 5-RELATED"/>
    <property type="match status" value="1"/>
</dbReference>
<keyword evidence="7 9" id="KW-0503">Monooxygenase</keyword>
<keyword evidence="4 8" id="KW-0479">Metal-binding</keyword>
<protein>
    <submittedName>
        <fullName evidence="10">Uncharacterized protein</fullName>
    </submittedName>
</protein>
<evidence type="ECO:0000256" key="8">
    <source>
        <dbReference type="PIRSR" id="PIRSR602401-1"/>
    </source>
</evidence>
<evidence type="ECO:0000313" key="10">
    <source>
        <dbReference type="EMBL" id="SPD16049.1"/>
    </source>
</evidence>
<dbReference type="Gene3D" id="1.10.630.10">
    <property type="entry name" value="Cytochrome P450"/>
    <property type="match status" value="1"/>
</dbReference>
<dbReference type="PRINTS" id="PR00463">
    <property type="entry name" value="EP450I"/>
</dbReference>
<keyword evidence="5 9" id="KW-0560">Oxidoreductase</keyword>
<dbReference type="GO" id="GO:0020037">
    <property type="term" value="F:heme binding"/>
    <property type="evidence" value="ECO:0007669"/>
    <property type="project" value="InterPro"/>
</dbReference>
<dbReference type="PANTHER" id="PTHR47950:SF49">
    <property type="entry name" value="CYTOCHROME P450"/>
    <property type="match status" value="1"/>
</dbReference>
<dbReference type="InterPro" id="IPR017972">
    <property type="entry name" value="Cyt_P450_CS"/>
</dbReference>
<dbReference type="Pfam" id="PF00067">
    <property type="entry name" value="p450"/>
    <property type="match status" value="1"/>
</dbReference>
<proteinExistence type="inferred from homology"/>
<comment type="cofactor">
    <cofactor evidence="1 8">
        <name>heme</name>
        <dbReference type="ChEBI" id="CHEBI:30413"/>
    </cofactor>
</comment>
<keyword evidence="3 8" id="KW-0349">Heme</keyword>
<name>A0A2N9HWI2_FAGSY</name>
<keyword evidence="6 8" id="KW-0408">Iron</keyword>
<dbReference type="EMBL" id="OIVN01004212">
    <property type="protein sequence ID" value="SPD16049.1"/>
    <property type="molecule type" value="Genomic_DNA"/>
</dbReference>
<feature type="binding site" description="axial binding residue" evidence="8">
    <location>
        <position position="382"/>
    </location>
    <ligand>
        <name>heme</name>
        <dbReference type="ChEBI" id="CHEBI:30413"/>
    </ligand>
    <ligandPart>
        <name>Fe</name>
        <dbReference type="ChEBI" id="CHEBI:18248"/>
    </ligandPart>
</feature>
<evidence type="ECO:0000256" key="6">
    <source>
        <dbReference type="ARBA" id="ARBA00023004"/>
    </source>
</evidence>
<evidence type="ECO:0000256" key="2">
    <source>
        <dbReference type="ARBA" id="ARBA00010617"/>
    </source>
</evidence>
<dbReference type="InterPro" id="IPR036396">
    <property type="entry name" value="Cyt_P450_sf"/>
</dbReference>
<dbReference type="GO" id="GO:0005506">
    <property type="term" value="F:iron ion binding"/>
    <property type="evidence" value="ECO:0007669"/>
    <property type="project" value="InterPro"/>
</dbReference>
<dbReference type="GO" id="GO:0016705">
    <property type="term" value="F:oxidoreductase activity, acting on paired donors, with incorporation or reduction of molecular oxygen"/>
    <property type="evidence" value="ECO:0007669"/>
    <property type="project" value="InterPro"/>
</dbReference>
<dbReference type="InterPro" id="IPR001128">
    <property type="entry name" value="Cyt_P450"/>
</dbReference>
<evidence type="ECO:0000256" key="1">
    <source>
        <dbReference type="ARBA" id="ARBA00001971"/>
    </source>
</evidence>
<sequence>MGKKPHLSMTHFAQVHGPPHIAKAFGTQLLVIGSSSTAATEILKTHDRLLSARYVPQVTPYNDSLLDGMSLVWASGCTDKWKFLRALCRTELFSAKAIESQAILREKKVGEMVDFLGSKEGKIVNIGEIVFTTIFNTLANLFFSKDFLDFNQGEASGLKGMIQRIMQLATTPNIADFYPIFAGLDLQGLKKKAFKFLNEMYGVWEVLIKERRENHGYDVVKKLDFLDVFLANGFTDDQINTLVNGQTLLPQQLNGHWLSLLKNKEAMNKLQDELNKEINTSSVKESHISQLPYLQACVKETLRLHPPAPFLLPHRALETCEVMNYTIPKNSQVLVNVWAIGRDPTIWEDHLSFKPERFLGLNLDFKGHDYEFLPFGSGRRICPGLPMATKQVQLILASLVHCFDWSLPNGENPTTLDMNEKFGITLQKEQPLLVIAKQKL</sequence>
<dbReference type="InterPro" id="IPR002401">
    <property type="entry name" value="Cyt_P450_E_grp-I"/>
</dbReference>
<reference evidence="10" key="1">
    <citation type="submission" date="2018-02" db="EMBL/GenBank/DDBJ databases">
        <authorList>
            <person name="Cohen D.B."/>
            <person name="Kent A.D."/>
        </authorList>
    </citation>
    <scope>NUCLEOTIDE SEQUENCE</scope>
</reference>
<dbReference type="CDD" id="cd11073">
    <property type="entry name" value="CYP76-like"/>
    <property type="match status" value="1"/>
</dbReference>
<gene>
    <name evidence="10" type="ORF">FSB_LOCUS43931</name>
</gene>
<comment type="similarity">
    <text evidence="2 9">Belongs to the cytochrome P450 family.</text>
</comment>